<name>A0A8X6UG69_NEPPI</name>
<organism evidence="1 2">
    <name type="scientific">Nephila pilipes</name>
    <name type="common">Giant wood spider</name>
    <name type="synonym">Nephila maculata</name>
    <dbReference type="NCBI Taxonomy" id="299642"/>
    <lineage>
        <taxon>Eukaryota</taxon>
        <taxon>Metazoa</taxon>
        <taxon>Ecdysozoa</taxon>
        <taxon>Arthropoda</taxon>
        <taxon>Chelicerata</taxon>
        <taxon>Arachnida</taxon>
        <taxon>Araneae</taxon>
        <taxon>Araneomorphae</taxon>
        <taxon>Entelegynae</taxon>
        <taxon>Araneoidea</taxon>
        <taxon>Nephilidae</taxon>
        <taxon>Nephila</taxon>
    </lineage>
</organism>
<dbReference type="Proteomes" id="UP000887013">
    <property type="component" value="Unassembled WGS sequence"/>
</dbReference>
<comment type="caution">
    <text evidence="1">The sequence shown here is derived from an EMBL/GenBank/DDBJ whole genome shotgun (WGS) entry which is preliminary data.</text>
</comment>
<gene>
    <name evidence="1" type="ORF">NPIL_584541</name>
</gene>
<keyword evidence="2" id="KW-1185">Reference proteome</keyword>
<sequence>MVAEASAEAGSIALTLPEDKKYSTYNQQRFIILAEKEIVLTVWKITPIKRNFILDLLESTKEHNQRALCFEKKLQWGIGVAIGLWYSNGFISNSQWIWVSYFLRPPNDEKISIDSQRL</sequence>
<proteinExistence type="predicted"/>
<dbReference type="EMBL" id="BMAW01126407">
    <property type="protein sequence ID" value="GFU16627.1"/>
    <property type="molecule type" value="Genomic_DNA"/>
</dbReference>
<evidence type="ECO:0000313" key="1">
    <source>
        <dbReference type="EMBL" id="GFU16627.1"/>
    </source>
</evidence>
<accession>A0A8X6UG69</accession>
<reference evidence="1" key="1">
    <citation type="submission" date="2020-08" db="EMBL/GenBank/DDBJ databases">
        <title>Multicomponent nature underlies the extraordinary mechanical properties of spider dragline silk.</title>
        <authorList>
            <person name="Kono N."/>
            <person name="Nakamura H."/>
            <person name="Mori M."/>
            <person name="Yoshida Y."/>
            <person name="Ohtoshi R."/>
            <person name="Malay A.D."/>
            <person name="Moran D.A.P."/>
            <person name="Tomita M."/>
            <person name="Numata K."/>
            <person name="Arakawa K."/>
        </authorList>
    </citation>
    <scope>NUCLEOTIDE SEQUENCE</scope>
</reference>
<evidence type="ECO:0000313" key="2">
    <source>
        <dbReference type="Proteomes" id="UP000887013"/>
    </source>
</evidence>
<dbReference type="OrthoDB" id="6435932at2759"/>
<dbReference type="AlphaFoldDB" id="A0A8X6UG69"/>
<protein>
    <submittedName>
        <fullName evidence="1">Uncharacterized protein</fullName>
    </submittedName>
</protein>